<keyword evidence="1" id="KW-0812">Transmembrane</keyword>
<keyword evidence="1" id="KW-1133">Transmembrane helix</keyword>
<dbReference type="EMBL" id="JAXCGZ010022674">
    <property type="protein sequence ID" value="KAK7027502.1"/>
    <property type="molecule type" value="Genomic_DNA"/>
</dbReference>
<comment type="caution">
    <text evidence="2">The sequence shown here is derived from an EMBL/GenBank/DDBJ whole genome shotgun (WGS) entry which is preliminary data.</text>
</comment>
<evidence type="ECO:0000256" key="1">
    <source>
        <dbReference type="SAM" id="Phobius"/>
    </source>
</evidence>
<proteinExistence type="predicted"/>
<reference evidence="2 3" key="1">
    <citation type="submission" date="2023-11" db="EMBL/GenBank/DDBJ databases">
        <title>Halocaridina rubra genome assembly.</title>
        <authorList>
            <person name="Smith C."/>
        </authorList>
    </citation>
    <scope>NUCLEOTIDE SEQUENCE [LARGE SCALE GENOMIC DNA]</scope>
    <source>
        <strain evidence="2">EP-1</strain>
        <tissue evidence="2">Whole</tissue>
    </source>
</reference>
<evidence type="ECO:0000313" key="3">
    <source>
        <dbReference type="Proteomes" id="UP001381693"/>
    </source>
</evidence>
<keyword evidence="1" id="KW-0472">Membrane</keyword>
<dbReference type="Proteomes" id="UP001381693">
    <property type="component" value="Unassembled WGS sequence"/>
</dbReference>
<feature type="transmembrane region" description="Helical" evidence="1">
    <location>
        <begin position="67"/>
        <end position="88"/>
    </location>
</feature>
<name>A0AAN8WE25_HALRR</name>
<dbReference type="AlphaFoldDB" id="A0AAN8WE25"/>
<organism evidence="2 3">
    <name type="scientific">Halocaridina rubra</name>
    <name type="common">Hawaiian red shrimp</name>
    <dbReference type="NCBI Taxonomy" id="373956"/>
    <lineage>
        <taxon>Eukaryota</taxon>
        <taxon>Metazoa</taxon>
        <taxon>Ecdysozoa</taxon>
        <taxon>Arthropoda</taxon>
        <taxon>Crustacea</taxon>
        <taxon>Multicrustacea</taxon>
        <taxon>Malacostraca</taxon>
        <taxon>Eumalacostraca</taxon>
        <taxon>Eucarida</taxon>
        <taxon>Decapoda</taxon>
        <taxon>Pleocyemata</taxon>
        <taxon>Caridea</taxon>
        <taxon>Atyoidea</taxon>
        <taxon>Atyidae</taxon>
        <taxon>Halocaridina</taxon>
    </lineage>
</organism>
<evidence type="ECO:0000313" key="2">
    <source>
        <dbReference type="EMBL" id="KAK7027502.1"/>
    </source>
</evidence>
<keyword evidence="3" id="KW-1185">Reference proteome</keyword>
<accession>A0AAN8WE25</accession>
<gene>
    <name evidence="2" type="ORF">SK128_000194</name>
</gene>
<protein>
    <submittedName>
        <fullName evidence="2">Uncharacterized protein</fullName>
    </submittedName>
</protein>
<sequence>MANQHSTIVILDYKEKSLASYNPLDYREGWEIVAVAMVVAWMKFLSSTTKENLMEAGISSAEVSPQWMLQALAAVVVIALGLASFCYIEGVNAAAKSVYHTLNTMTDPKNIADPIPPVYNPAAKPR</sequence>